<evidence type="ECO:0000256" key="3">
    <source>
        <dbReference type="SAM" id="MobiDB-lite"/>
    </source>
</evidence>
<feature type="compositionally biased region" description="Polar residues" evidence="3">
    <location>
        <begin position="423"/>
        <end position="440"/>
    </location>
</feature>
<dbReference type="PROSITE" id="PS51294">
    <property type="entry name" value="HTH_MYB"/>
    <property type="match status" value="1"/>
</dbReference>
<feature type="compositionally biased region" description="Polar residues" evidence="3">
    <location>
        <begin position="403"/>
        <end position="414"/>
    </location>
</feature>
<keyword evidence="7" id="KW-1185">Reference proteome</keyword>
<feature type="region of interest" description="Disordered" evidence="3">
    <location>
        <begin position="178"/>
        <end position="205"/>
    </location>
</feature>
<dbReference type="PANTHER" id="PTHR47206">
    <property type="entry name" value="HOMEODOMAIN-LIKE SUPERFAMILY PROTEIN"/>
    <property type="match status" value="1"/>
</dbReference>
<gene>
    <name evidence="6" type="ORF">SSX86_000596</name>
</gene>
<feature type="compositionally biased region" description="Polar residues" evidence="3">
    <location>
        <begin position="458"/>
        <end position="492"/>
    </location>
</feature>
<proteinExistence type="predicted"/>
<dbReference type="PANTHER" id="PTHR47206:SF1">
    <property type="entry name" value="HOMEODOMAIN-LIKE SUPERFAMILY PROTEIN"/>
    <property type="match status" value="1"/>
</dbReference>
<evidence type="ECO:0000313" key="7">
    <source>
        <dbReference type="Proteomes" id="UP001408789"/>
    </source>
</evidence>
<evidence type="ECO:0000259" key="5">
    <source>
        <dbReference type="PROSITE" id="PS51294"/>
    </source>
</evidence>
<comment type="subcellular location">
    <subcellularLocation>
        <location evidence="1">Nucleus</location>
    </subcellularLocation>
</comment>
<sequence length="492" mass="53230">MMPKEGASISEEDVSVLLQRYSPTTILALLHEVARVEDVKIDWNALVRRTKTGITNPREYQMLWRHLAYCDPLLVKLEKDAQPVDDDSDLECELEAFPTVSNEASAEAAACVKVLMASSSPSESCIEKGLVMEAPLTINIPRNKSKHSLESPQAASSASGVNISVPVFVPTQLVPTVPSPEGFDNGNGCTNSNLPPRRKRKPWSAEEDRELFAAVQRYGEGNWTHIVKSDFKGDRTASQLSQRWNSIKKRQNHPPVKTGSQLSEMQLAARRALNMALDQPGVSIPKPASSLGRTSPGNIMVQPIMADPPPSTTLVQNYDFTPTGPKRNFPRPQPFLNRPLASGPDAVKAAAVAAGARIATQSAAAAILQEQLKSAIHIKTTRPPPAPGAHMGQDYFRGPCSRLSPNTPRSNLSHAQEKVSPVVQLNQSSTGQDMNVSSEVKPSCLANPPEPEPKPTQEDQVPVSSNLVASLGSKDQNGNINQPNMNLVPNGQ</sequence>
<name>A0AAP0DWX6_9ASTR</name>
<keyword evidence="2" id="KW-0539">Nucleus</keyword>
<dbReference type="InterPro" id="IPR009057">
    <property type="entry name" value="Homeodomain-like_sf"/>
</dbReference>
<feature type="domain" description="HTH myb-type" evidence="5">
    <location>
        <begin position="196"/>
        <end position="252"/>
    </location>
</feature>
<dbReference type="EMBL" id="JBCNJP010000002">
    <property type="protein sequence ID" value="KAK9080838.1"/>
    <property type="molecule type" value="Genomic_DNA"/>
</dbReference>
<dbReference type="Pfam" id="PF00249">
    <property type="entry name" value="Myb_DNA-binding"/>
    <property type="match status" value="1"/>
</dbReference>
<reference evidence="6 7" key="1">
    <citation type="submission" date="2024-04" db="EMBL/GenBank/DDBJ databases">
        <title>The reference genome of an endangered Asteraceae, Deinandra increscens subsp. villosa, native to the Central Coast of California.</title>
        <authorList>
            <person name="Guilliams M."/>
            <person name="Hasenstab-Lehman K."/>
            <person name="Meyer R."/>
            <person name="Mcevoy S."/>
        </authorList>
    </citation>
    <scope>NUCLEOTIDE SEQUENCE [LARGE SCALE GENOMIC DNA]</scope>
    <source>
        <tissue evidence="6">Leaf</tissue>
    </source>
</reference>
<dbReference type="InterPro" id="IPR017930">
    <property type="entry name" value="Myb_dom"/>
</dbReference>
<evidence type="ECO:0000259" key="4">
    <source>
        <dbReference type="PROSITE" id="PS50090"/>
    </source>
</evidence>
<dbReference type="CDD" id="cd11660">
    <property type="entry name" value="SANT_TRF"/>
    <property type="match status" value="1"/>
</dbReference>
<organism evidence="6 7">
    <name type="scientific">Deinandra increscens subsp. villosa</name>
    <dbReference type="NCBI Taxonomy" id="3103831"/>
    <lineage>
        <taxon>Eukaryota</taxon>
        <taxon>Viridiplantae</taxon>
        <taxon>Streptophyta</taxon>
        <taxon>Embryophyta</taxon>
        <taxon>Tracheophyta</taxon>
        <taxon>Spermatophyta</taxon>
        <taxon>Magnoliopsida</taxon>
        <taxon>eudicotyledons</taxon>
        <taxon>Gunneridae</taxon>
        <taxon>Pentapetalae</taxon>
        <taxon>asterids</taxon>
        <taxon>campanulids</taxon>
        <taxon>Asterales</taxon>
        <taxon>Asteraceae</taxon>
        <taxon>Asteroideae</taxon>
        <taxon>Heliantheae alliance</taxon>
        <taxon>Madieae</taxon>
        <taxon>Madiinae</taxon>
        <taxon>Deinandra</taxon>
    </lineage>
</organism>
<dbReference type="AlphaFoldDB" id="A0AAP0DWX6"/>
<evidence type="ECO:0000313" key="6">
    <source>
        <dbReference type="EMBL" id="KAK9080838.1"/>
    </source>
</evidence>
<dbReference type="SUPFAM" id="SSF46689">
    <property type="entry name" value="Homeodomain-like"/>
    <property type="match status" value="1"/>
</dbReference>
<dbReference type="Proteomes" id="UP001408789">
    <property type="component" value="Unassembled WGS sequence"/>
</dbReference>
<dbReference type="SMART" id="SM00717">
    <property type="entry name" value="SANT"/>
    <property type="match status" value="1"/>
</dbReference>
<protein>
    <submittedName>
        <fullName evidence="6">Uncharacterized protein</fullName>
    </submittedName>
</protein>
<comment type="caution">
    <text evidence="6">The sequence shown here is derived from an EMBL/GenBank/DDBJ whole genome shotgun (WGS) entry which is preliminary data.</text>
</comment>
<dbReference type="InterPro" id="IPR001005">
    <property type="entry name" value="SANT/Myb"/>
</dbReference>
<evidence type="ECO:0000256" key="2">
    <source>
        <dbReference type="ARBA" id="ARBA00023242"/>
    </source>
</evidence>
<dbReference type="GO" id="GO:0005634">
    <property type="term" value="C:nucleus"/>
    <property type="evidence" value="ECO:0007669"/>
    <property type="project" value="UniProtKB-SubCell"/>
</dbReference>
<dbReference type="PROSITE" id="PS50090">
    <property type="entry name" value="MYB_LIKE"/>
    <property type="match status" value="1"/>
</dbReference>
<dbReference type="Gene3D" id="1.10.10.60">
    <property type="entry name" value="Homeodomain-like"/>
    <property type="match status" value="1"/>
</dbReference>
<accession>A0AAP0DWX6</accession>
<feature type="domain" description="Myb-like" evidence="4">
    <location>
        <begin position="195"/>
        <end position="248"/>
    </location>
</feature>
<feature type="region of interest" description="Disordered" evidence="3">
    <location>
        <begin position="381"/>
        <end position="492"/>
    </location>
</feature>
<evidence type="ECO:0000256" key="1">
    <source>
        <dbReference type="ARBA" id="ARBA00004123"/>
    </source>
</evidence>